<sequence length="402" mass="45675">MSLEQSLFQLKFAAKSLKRQSQKASRDELIEKANVKKVRLSLQKAIQAGNYDIAKIYASTAIRKHSEALNLLRLASRVDAVSSRLSTAMTMRNVGGNLANVVKGIERAIKSMNLEQIALIMDKFESQIEDLDVQSSYMENVIFQAIQTSTATSTPQDEVDLLMQKIADEAGLELSQDLMNAVPSENNIGENNTLNDFYKIGFLWIIVLKHSVFMSQFREERPSRSLPNPVAKTESAREALQSFFCKLCDKGYQRISEYENHLSSYEHNHRKACSNYISNILQMQKVSSNFEKLRKQGQKKKDSEMISFLDDPLHKNSDVNMKPLKLDTSDQFSAKKVGFKKAFGNTDTLSNTLNLTTENSKKIHEPDDSHKFNIKENPLIDSSNRFYKDSDCLYNPRFPTSP</sequence>
<protein>
    <submittedName>
        <fullName evidence="1">Uncharacterized protein</fullName>
    </submittedName>
</protein>
<keyword evidence="2" id="KW-1185">Reference proteome</keyword>
<reference evidence="1 2" key="1">
    <citation type="journal article" date="2021" name="Commun. Biol.">
        <title>Genomic insights into the host specific adaptation of the Pneumocystis genus.</title>
        <authorList>
            <person name="Cisse O.H."/>
            <person name="Ma L."/>
            <person name="Dekker J.P."/>
            <person name="Khil P.P."/>
            <person name="Youn J.-H."/>
            <person name="Brenchley J.M."/>
            <person name="Blair R."/>
            <person name="Pahar B."/>
            <person name="Chabe M."/>
            <person name="Van Rompay K.K.A."/>
            <person name="Keesler R."/>
            <person name="Sukura A."/>
            <person name="Hirsch V."/>
            <person name="Kutty G."/>
            <person name="Liu Y."/>
            <person name="Peng L."/>
            <person name="Chen J."/>
            <person name="Song J."/>
            <person name="Weissenbacher-Lang C."/>
            <person name="Xu J."/>
            <person name="Upham N.S."/>
            <person name="Stajich J.E."/>
            <person name="Cuomo C.A."/>
            <person name="Cushion M.T."/>
            <person name="Kovacs J.A."/>
        </authorList>
    </citation>
    <scope>NUCLEOTIDE SEQUENCE [LARGE SCALE GENOMIC DNA]</scope>
    <source>
        <strain evidence="1 2">RABM</strain>
    </source>
</reference>
<name>A0ACB7CFK6_9ASCO</name>
<evidence type="ECO:0000313" key="2">
    <source>
        <dbReference type="Proteomes" id="UP000768646"/>
    </source>
</evidence>
<accession>A0ACB7CFK6</accession>
<dbReference type="EMBL" id="JABTEG010000001">
    <property type="protein sequence ID" value="KAG4306371.1"/>
    <property type="molecule type" value="Genomic_DNA"/>
</dbReference>
<dbReference type="Proteomes" id="UP000768646">
    <property type="component" value="Unassembled WGS sequence"/>
</dbReference>
<evidence type="ECO:0000313" key="1">
    <source>
        <dbReference type="EMBL" id="KAG4306371.1"/>
    </source>
</evidence>
<gene>
    <name evidence="1" type="ORF">PORY_000359</name>
</gene>
<organism evidence="1 2">
    <name type="scientific">Pneumocystis oryctolagi</name>
    <dbReference type="NCBI Taxonomy" id="42067"/>
    <lineage>
        <taxon>Eukaryota</taxon>
        <taxon>Fungi</taxon>
        <taxon>Dikarya</taxon>
        <taxon>Ascomycota</taxon>
        <taxon>Taphrinomycotina</taxon>
        <taxon>Pneumocystomycetes</taxon>
        <taxon>Pneumocystaceae</taxon>
        <taxon>Pneumocystis</taxon>
    </lineage>
</organism>
<proteinExistence type="predicted"/>
<comment type="caution">
    <text evidence="1">The sequence shown here is derived from an EMBL/GenBank/DDBJ whole genome shotgun (WGS) entry which is preliminary data.</text>
</comment>